<keyword evidence="2" id="KW-0732">Signal</keyword>
<dbReference type="AlphaFoldDB" id="A0AAV4GGM0"/>
<accession>A0AAV4GGM0</accession>
<reference evidence="4 5" key="1">
    <citation type="journal article" date="2021" name="Elife">
        <title>Chloroplast acquisition without the gene transfer in kleptoplastic sea slugs, Plakobranchus ocellatus.</title>
        <authorList>
            <person name="Maeda T."/>
            <person name="Takahashi S."/>
            <person name="Yoshida T."/>
            <person name="Shimamura S."/>
            <person name="Takaki Y."/>
            <person name="Nagai Y."/>
            <person name="Toyoda A."/>
            <person name="Suzuki Y."/>
            <person name="Arimoto A."/>
            <person name="Ishii H."/>
            <person name="Satoh N."/>
            <person name="Nishiyama T."/>
            <person name="Hasebe M."/>
            <person name="Maruyama T."/>
            <person name="Minagawa J."/>
            <person name="Obokata J."/>
            <person name="Shigenobu S."/>
        </authorList>
    </citation>
    <scope>NUCLEOTIDE SEQUENCE [LARGE SCALE GENOMIC DNA]</scope>
</reference>
<dbReference type="EMBL" id="BMAT01012050">
    <property type="protein sequence ID" value="GFR84271.1"/>
    <property type="molecule type" value="Genomic_DNA"/>
</dbReference>
<evidence type="ECO:0000313" key="5">
    <source>
        <dbReference type="Proteomes" id="UP000762676"/>
    </source>
</evidence>
<dbReference type="SUPFAM" id="SSF52058">
    <property type="entry name" value="L domain-like"/>
    <property type="match status" value="2"/>
</dbReference>
<evidence type="ECO:0000256" key="2">
    <source>
        <dbReference type="ARBA" id="ARBA00022729"/>
    </source>
</evidence>
<evidence type="ECO:0000256" key="1">
    <source>
        <dbReference type="ARBA" id="ARBA00022614"/>
    </source>
</evidence>
<protein>
    <submittedName>
        <fullName evidence="4">Leucine-rich repeat-containing protein 15</fullName>
    </submittedName>
</protein>
<evidence type="ECO:0000256" key="3">
    <source>
        <dbReference type="ARBA" id="ARBA00022737"/>
    </source>
</evidence>
<dbReference type="Pfam" id="PF13306">
    <property type="entry name" value="LRR_5"/>
    <property type="match status" value="1"/>
</dbReference>
<dbReference type="GO" id="GO:0005615">
    <property type="term" value="C:extracellular space"/>
    <property type="evidence" value="ECO:0007669"/>
    <property type="project" value="TreeGrafter"/>
</dbReference>
<dbReference type="SMART" id="SM00369">
    <property type="entry name" value="LRR_TYP"/>
    <property type="match status" value="8"/>
</dbReference>
<dbReference type="Gene3D" id="3.80.10.10">
    <property type="entry name" value="Ribonuclease Inhibitor"/>
    <property type="match status" value="3"/>
</dbReference>
<dbReference type="InterPro" id="IPR026906">
    <property type="entry name" value="LRR_5"/>
</dbReference>
<dbReference type="Proteomes" id="UP000762676">
    <property type="component" value="Unassembled WGS sequence"/>
</dbReference>
<dbReference type="InterPro" id="IPR001611">
    <property type="entry name" value="Leu-rich_rpt"/>
</dbReference>
<dbReference type="GO" id="GO:0031012">
    <property type="term" value="C:extracellular matrix"/>
    <property type="evidence" value="ECO:0007669"/>
    <property type="project" value="TreeGrafter"/>
</dbReference>
<keyword evidence="1" id="KW-0433">Leucine-rich repeat</keyword>
<keyword evidence="5" id="KW-1185">Reference proteome</keyword>
<proteinExistence type="predicted"/>
<dbReference type="PROSITE" id="PS51450">
    <property type="entry name" value="LRR"/>
    <property type="match status" value="3"/>
</dbReference>
<dbReference type="InterPro" id="IPR003591">
    <property type="entry name" value="Leu-rich_rpt_typical-subtyp"/>
</dbReference>
<dbReference type="InterPro" id="IPR050328">
    <property type="entry name" value="Dev_Immune_Receptor"/>
</dbReference>
<dbReference type="PANTHER" id="PTHR24373">
    <property type="entry name" value="SLIT RELATED LEUCINE-RICH REPEAT NEURONAL PROTEIN"/>
    <property type="match status" value="1"/>
</dbReference>
<dbReference type="Pfam" id="PF13855">
    <property type="entry name" value="LRR_8"/>
    <property type="match status" value="2"/>
</dbReference>
<comment type="caution">
    <text evidence="4">The sequence shown here is derived from an EMBL/GenBank/DDBJ whole genome shotgun (WGS) entry which is preliminary data.</text>
</comment>
<dbReference type="PANTHER" id="PTHR24373:SF275">
    <property type="entry name" value="TIR DOMAIN-CONTAINING PROTEIN"/>
    <property type="match status" value="1"/>
</dbReference>
<gene>
    <name evidence="4" type="ORF">ElyMa_005994600</name>
</gene>
<organism evidence="4 5">
    <name type="scientific">Elysia marginata</name>
    <dbReference type="NCBI Taxonomy" id="1093978"/>
    <lineage>
        <taxon>Eukaryota</taxon>
        <taxon>Metazoa</taxon>
        <taxon>Spiralia</taxon>
        <taxon>Lophotrochozoa</taxon>
        <taxon>Mollusca</taxon>
        <taxon>Gastropoda</taxon>
        <taxon>Heterobranchia</taxon>
        <taxon>Euthyneura</taxon>
        <taxon>Panpulmonata</taxon>
        <taxon>Sacoglossa</taxon>
        <taxon>Placobranchoidea</taxon>
        <taxon>Plakobranchidae</taxon>
        <taxon>Elysia</taxon>
    </lineage>
</organism>
<dbReference type="InterPro" id="IPR032675">
    <property type="entry name" value="LRR_dom_sf"/>
</dbReference>
<sequence>MKTGPSYGGIGERGSGTHVTGIKDRIQLHLENNLIKSVDKSQFVNGLDVFSLDLSRNKGPMDIPDDIFENLASTLERLSLEALSLTFDQPLSMVSDLSKLTKLSVSHNNRRGYVPGAVEHVTVRLLEGPVTRSLRTLKMSHCGLRSLSDSSLAGLSSLESLDLSNNWFTKIPGAIKSLPGLKTLSLFHCYIKKLADFSFSGMTQLKSLHLSSNHLAEIEPFAFTGPENSLDHLRMARCRLTQVPTNALKLLQKLKYLDMSENRFTEAGPGAFKGSYCLTELLISARDMEFSPEAFTDQSKCVVSLTIKQMDLISIPREAVSKLTNLRRLSLDNNQIRELQSGAFSGIAASSIRLTGNPLTTIEDDAFRGLPSGLDINLSHTDISGIEFLLGYPEEAITSVNLDYAGLVCRCSMRDALNATLTARIYGSCRSGKRNIMLSSRELPQIVEDACAEESKRNTGDIVMPGFITRLSVSLSFVLCLIVL</sequence>
<evidence type="ECO:0000313" key="4">
    <source>
        <dbReference type="EMBL" id="GFR84271.1"/>
    </source>
</evidence>
<name>A0AAV4GGM0_9GAST</name>
<keyword evidence="3" id="KW-0677">Repeat</keyword>